<accession>A0A9J7BMS2</accession>
<evidence type="ECO:0000313" key="2">
    <source>
        <dbReference type="Proteomes" id="UP001059380"/>
    </source>
</evidence>
<proteinExistence type="predicted"/>
<dbReference type="RefSeq" id="WP_260791359.1">
    <property type="nucleotide sequence ID" value="NZ_CP093313.1"/>
</dbReference>
<dbReference type="AlphaFoldDB" id="A0A9J7BMS2"/>
<gene>
    <name evidence="1" type="ORF">MOP44_16715</name>
</gene>
<keyword evidence="2" id="KW-1185">Reference proteome</keyword>
<organism evidence="1 2">
    <name type="scientific">Occallatibacter riparius</name>
    <dbReference type="NCBI Taxonomy" id="1002689"/>
    <lineage>
        <taxon>Bacteria</taxon>
        <taxon>Pseudomonadati</taxon>
        <taxon>Acidobacteriota</taxon>
        <taxon>Terriglobia</taxon>
        <taxon>Terriglobales</taxon>
        <taxon>Acidobacteriaceae</taxon>
        <taxon>Occallatibacter</taxon>
    </lineage>
</organism>
<sequence>MSILLITGMEGARNCADVIAKNLGREVEVAEGRKTALTLMRQKEFSAVVVDDTIAECDPAAAEAIWERAGLAIPLQINFALSGAARVIRDIRAALHRREREKILARRAAAAAIESELKSTVAGLLLQSELALSGSDAASPVAERLRTVADLAGSLRRQLAAPAAARDASI</sequence>
<name>A0A9J7BMS2_9BACT</name>
<dbReference type="Proteomes" id="UP001059380">
    <property type="component" value="Chromosome"/>
</dbReference>
<protein>
    <submittedName>
        <fullName evidence="1">Uncharacterized protein</fullName>
    </submittedName>
</protein>
<evidence type="ECO:0000313" key="1">
    <source>
        <dbReference type="EMBL" id="UWZ82214.1"/>
    </source>
</evidence>
<reference evidence="1" key="1">
    <citation type="submission" date="2021-04" db="EMBL/GenBank/DDBJ databases">
        <title>Phylogenetic analysis of Acidobacteriaceae.</title>
        <authorList>
            <person name="Qiu L."/>
            <person name="Zhang Q."/>
        </authorList>
    </citation>
    <scope>NUCLEOTIDE SEQUENCE</scope>
    <source>
        <strain evidence="1">DSM 25168</strain>
    </source>
</reference>
<dbReference type="EMBL" id="CP093313">
    <property type="protein sequence ID" value="UWZ82214.1"/>
    <property type="molecule type" value="Genomic_DNA"/>
</dbReference>
<dbReference type="KEGG" id="orp:MOP44_16715"/>